<accession>A0AA85IQX2</accession>
<evidence type="ECO:0000313" key="1">
    <source>
        <dbReference type="Proteomes" id="UP000050795"/>
    </source>
</evidence>
<dbReference type="AlphaFoldDB" id="A0AA85IQX2"/>
<keyword evidence="1" id="KW-1185">Reference proteome</keyword>
<evidence type="ECO:0000313" key="2">
    <source>
        <dbReference type="WBParaSite" id="TREG1_104420.1"/>
    </source>
</evidence>
<reference evidence="1" key="1">
    <citation type="submission" date="2022-06" db="EMBL/GenBank/DDBJ databases">
        <authorList>
            <person name="Berger JAMES D."/>
            <person name="Berger JAMES D."/>
        </authorList>
    </citation>
    <scope>NUCLEOTIDE SEQUENCE [LARGE SCALE GENOMIC DNA]</scope>
</reference>
<reference evidence="2" key="2">
    <citation type="submission" date="2023-11" db="UniProtKB">
        <authorList>
            <consortium name="WormBaseParasite"/>
        </authorList>
    </citation>
    <scope>IDENTIFICATION</scope>
</reference>
<sequence>MVKQRRNRYSQTNLLSNFNSLNNRSFKIFWSRLNIKVKFHTKRARGEDNVLHRLSDFSKLEFVIAVKKKQQQSPQEKNAN</sequence>
<dbReference type="Proteomes" id="UP000050795">
    <property type="component" value="Unassembled WGS sequence"/>
</dbReference>
<name>A0AA85IQX2_TRIRE</name>
<proteinExistence type="predicted"/>
<dbReference type="WBParaSite" id="TREG1_104420.1">
    <property type="protein sequence ID" value="TREG1_104420.1"/>
    <property type="gene ID" value="TREG1_104420"/>
</dbReference>
<organism evidence="1 2">
    <name type="scientific">Trichobilharzia regenti</name>
    <name type="common">Nasal bird schistosome</name>
    <dbReference type="NCBI Taxonomy" id="157069"/>
    <lineage>
        <taxon>Eukaryota</taxon>
        <taxon>Metazoa</taxon>
        <taxon>Spiralia</taxon>
        <taxon>Lophotrochozoa</taxon>
        <taxon>Platyhelminthes</taxon>
        <taxon>Trematoda</taxon>
        <taxon>Digenea</taxon>
        <taxon>Strigeidida</taxon>
        <taxon>Schistosomatoidea</taxon>
        <taxon>Schistosomatidae</taxon>
        <taxon>Trichobilharzia</taxon>
    </lineage>
</organism>
<protein>
    <submittedName>
        <fullName evidence="2">Uncharacterized protein</fullName>
    </submittedName>
</protein>